<feature type="transmembrane region" description="Helical" evidence="1">
    <location>
        <begin position="89"/>
        <end position="107"/>
    </location>
</feature>
<evidence type="ECO:0000313" key="2">
    <source>
        <dbReference type="EMBL" id="KAL1519119.1"/>
    </source>
</evidence>
<keyword evidence="1" id="KW-0472">Membrane</keyword>
<dbReference type="Proteomes" id="UP001515480">
    <property type="component" value="Unassembled WGS sequence"/>
</dbReference>
<feature type="transmembrane region" description="Helical" evidence="1">
    <location>
        <begin position="390"/>
        <end position="413"/>
    </location>
</feature>
<dbReference type="PANTHER" id="PTHR34289">
    <property type="entry name" value="PROTEIN, PUTATIVE (DUF819)-RELATED"/>
    <property type="match status" value="1"/>
</dbReference>
<feature type="transmembrane region" description="Helical" evidence="1">
    <location>
        <begin position="269"/>
        <end position="288"/>
    </location>
</feature>
<evidence type="ECO:0000313" key="3">
    <source>
        <dbReference type="Proteomes" id="UP001515480"/>
    </source>
</evidence>
<reference evidence="2 3" key="1">
    <citation type="journal article" date="2024" name="Science">
        <title>Giant polyketide synthase enzymes in the biosynthesis of giant marine polyether toxins.</title>
        <authorList>
            <person name="Fallon T.R."/>
            <person name="Shende V.V."/>
            <person name="Wierzbicki I.H."/>
            <person name="Pendleton A.L."/>
            <person name="Watervoot N.F."/>
            <person name="Auber R.P."/>
            <person name="Gonzalez D.J."/>
            <person name="Wisecaver J.H."/>
            <person name="Moore B.S."/>
        </authorList>
    </citation>
    <scope>NUCLEOTIDE SEQUENCE [LARGE SCALE GENOMIC DNA]</scope>
    <source>
        <strain evidence="2 3">12B1</strain>
    </source>
</reference>
<keyword evidence="1" id="KW-1133">Transmembrane helix</keyword>
<dbReference type="Pfam" id="PF05684">
    <property type="entry name" value="DUF819"/>
    <property type="match status" value="1"/>
</dbReference>
<feature type="transmembrane region" description="Helical" evidence="1">
    <location>
        <begin position="119"/>
        <end position="141"/>
    </location>
</feature>
<keyword evidence="3" id="KW-1185">Reference proteome</keyword>
<protein>
    <submittedName>
        <fullName evidence="2">Uncharacterized protein</fullName>
    </submittedName>
</protein>
<accession>A0AB34JBF0</accession>
<feature type="transmembrane region" description="Helical" evidence="1">
    <location>
        <begin position="327"/>
        <end position="349"/>
    </location>
</feature>
<feature type="transmembrane region" description="Helical" evidence="1">
    <location>
        <begin position="361"/>
        <end position="384"/>
    </location>
</feature>
<sequence length="417" mass="42586">MRPLPAPLLLRPHALPFRPNAMMAGSLVPIVMADDEWFVFATLSAFATAGLRLGATRLGRAFSGPICAMALAFAAVGAGVLPAASPRVLHAQALAVRLATPMLLLRADLREVWRSAGQMLPAFLLGTAGTVLGTLGAIALLRPSLGGAFAAGEGAKVAWALAAKNIGGGINFFAVAGALRLSASTMAVALAVDNVMALVYFPMCSWLGRDERDPAAATPSSSGAPLEAALLRGECAGSSAATEQSACLTVALAVVAVSRQLARGSGHDIPLATLITVLLATALPRVFGRLAATGDQMGTLVLYLFFASAGWTGGALSSSFVASGRVLLHFLIALYSVHLALVGAVGALMRRHPSFQRFFSVPVLLVASNANIGGPATASALAVGSNWPSLVTPALLVGNLGYALATPLCLLLYSKSL</sequence>
<organism evidence="2 3">
    <name type="scientific">Prymnesium parvum</name>
    <name type="common">Toxic golden alga</name>
    <dbReference type="NCBI Taxonomy" id="97485"/>
    <lineage>
        <taxon>Eukaryota</taxon>
        <taxon>Haptista</taxon>
        <taxon>Haptophyta</taxon>
        <taxon>Prymnesiophyceae</taxon>
        <taxon>Prymnesiales</taxon>
        <taxon>Prymnesiaceae</taxon>
        <taxon>Prymnesium</taxon>
    </lineage>
</organism>
<feature type="transmembrane region" description="Helical" evidence="1">
    <location>
        <begin position="186"/>
        <end position="208"/>
    </location>
</feature>
<proteinExistence type="predicted"/>
<dbReference type="PANTHER" id="PTHR34289:SF8">
    <property type="entry name" value="DUF819 DOMAIN-CONTAINING PROTEIN"/>
    <property type="match status" value="1"/>
</dbReference>
<feature type="transmembrane region" description="Helical" evidence="1">
    <location>
        <begin position="161"/>
        <end position="179"/>
    </location>
</feature>
<name>A0AB34JBF0_PRYPA</name>
<gene>
    <name evidence="2" type="ORF">AB1Y20_003384</name>
</gene>
<dbReference type="EMBL" id="JBGBPQ010000010">
    <property type="protein sequence ID" value="KAL1519119.1"/>
    <property type="molecule type" value="Genomic_DNA"/>
</dbReference>
<dbReference type="AlphaFoldDB" id="A0AB34JBF0"/>
<feature type="transmembrane region" description="Helical" evidence="1">
    <location>
        <begin position="300"/>
        <end position="321"/>
    </location>
</feature>
<dbReference type="InterPro" id="IPR008537">
    <property type="entry name" value="DUF819"/>
</dbReference>
<comment type="caution">
    <text evidence="2">The sequence shown here is derived from an EMBL/GenBank/DDBJ whole genome shotgun (WGS) entry which is preliminary data.</text>
</comment>
<evidence type="ECO:0000256" key="1">
    <source>
        <dbReference type="SAM" id="Phobius"/>
    </source>
</evidence>
<feature type="transmembrane region" description="Helical" evidence="1">
    <location>
        <begin position="37"/>
        <end position="55"/>
    </location>
</feature>
<feature type="transmembrane region" description="Helical" evidence="1">
    <location>
        <begin position="62"/>
        <end position="83"/>
    </location>
</feature>
<keyword evidence="1" id="KW-0812">Transmembrane</keyword>